<sequence>MPSMLLLLSRVICLGKSSPPSCKLLLSPNIHNNIINISGSEKKVSCVVKISQYFNYSSYRENFATRSSYNNHIYNKDEDLERIRRAPYNNPSKNEKFYSEYNKNAPSFENNRFDRVSSSSRLSRSGQYSSRSDQNSSQRSLYEEEDNKKPRTLLSSLSPNAAQHKYPDKPFNDPYYKDDIDGPEPFMRAGSRGIVKKRKTFSGSNNGSDNDFDKYDDDDDDDYGDIDGDDEFEDADDDETLPLSENEEEEGREKPKHKLPAYKLIHYNSNPARIPRHEITPQLIKRNQFAEKAMSGMRFLYDNLPEVYTVDTLSRKYKLHPCLVRRVLDEKIHPQEIIDVWAKIRYVYDGALLKKKIWRQYFGNLPQSIAENYPPEKEENVHGEESNADGEKSKKNSGVSSSKNSPGRKEMNAKGRAKTITPKAEIIKHPRDLYQSRLKKLREKLKKEGHLNTNIQLNKRQLLLRSVYSRDVPPPDPIKSPEEEEAEQKAVEKSPPPRSYIPDWRSRAEVPGWKQNKLANLEKRNFNPWAPTRKVSREMMEKIRWLHKELPNDFTVPKLAEDHQIPQEAVLRILKSKFVPTPEVMERYKRRKLEKAAAAQKKARDQRRIQRMQRITGNS</sequence>
<organism evidence="6 7">
    <name type="scientific">Ambispora gerdemannii</name>
    <dbReference type="NCBI Taxonomy" id="144530"/>
    <lineage>
        <taxon>Eukaryota</taxon>
        <taxon>Fungi</taxon>
        <taxon>Fungi incertae sedis</taxon>
        <taxon>Mucoromycota</taxon>
        <taxon>Glomeromycotina</taxon>
        <taxon>Glomeromycetes</taxon>
        <taxon>Archaeosporales</taxon>
        <taxon>Ambisporaceae</taxon>
        <taxon>Ambispora</taxon>
    </lineage>
</organism>
<protein>
    <recommendedName>
        <fullName evidence="3">Required for respiratory growth protein 9, mitochondrial</fullName>
    </recommendedName>
</protein>
<feature type="region of interest" description="Disordered" evidence="4">
    <location>
        <begin position="469"/>
        <end position="503"/>
    </location>
</feature>
<feature type="region of interest" description="Disordered" evidence="4">
    <location>
        <begin position="372"/>
        <end position="423"/>
    </location>
</feature>
<reference evidence="6" key="1">
    <citation type="submission" date="2021-06" db="EMBL/GenBank/DDBJ databases">
        <authorList>
            <person name="Kallberg Y."/>
            <person name="Tangrot J."/>
            <person name="Rosling A."/>
        </authorList>
    </citation>
    <scope>NUCLEOTIDE SEQUENCE</scope>
    <source>
        <strain evidence="6">MT106</strain>
    </source>
</reference>
<evidence type="ECO:0000256" key="3">
    <source>
        <dbReference type="ARBA" id="ARBA00013566"/>
    </source>
</evidence>
<accession>A0A9N8W9Y2</accession>
<keyword evidence="5" id="KW-0732">Signal</keyword>
<dbReference type="InterPro" id="IPR010487">
    <property type="entry name" value="NGRN/Rrg9"/>
</dbReference>
<keyword evidence="7" id="KW-1185">Reference proteome</keyword>
<evidence type="ECO:0000256" key="2">
    <source>
        <dbReference type="ARBA" id="ARBA00010895"/>
    </source>
</evidence>
<evidence type="ECO:0000313" key="6">
    <source>
        <dbReference type="EMBL" id="CAG8476120.1"/>
    </source>
</evidence>
<feature type="region of interest" description="Disordered" evidence="4">
    <location>
        <begin position="108"/>
        <end position="256"/>
    </location>
</feature>
<feature type="chain" id="PRO_5040388271" description="Required for respiratory growth protein 9, mitochondrial" evidence="5">
    <location>
        <begin position="18"/>
        <end position="619"/>
    </location>
</feature>
<feature type="compositionally biased region" description="Basic and acidic residues" evidence="4">
    <location>
        <begin position="374"/>
        <end position="394"/>
    </location>
</feature>
<dbReference type="Pfam" id="PF06413">
    <property type="entry name" value="Neugrin"/>
    <property type="match status" value="1"/>
</dbReference>
<dbReference type="EMBL" id="CAJVPL010000268">
    <property type="protein sequence ID" value="CAG8476120.1"/>
    <property type="molecule type" value="Genomic_DNA"/>
</dbReference>
<feature type="signal peptide" evidence="5">
    <location>
        <begin position="1"/>
        <end position="17"/>
    </location>
</feature>
<evidence type="ECO:0000256" key="4">
    <source>
        <dbReference type="SAM" id="MobiDB-lite"/>
    </source>
</evidence>
<dbReference type="PANTHER" id="PTHR13475">
    <property type="entry name" value="NEUGRIN"/>
    <property type="match status" value="1"/>
</dbReference>
<comment type="caution">
    <text evidence="6">The sequence shown here is derived from an EMBL/GenBank/DDBJ whole genome shotgun (WGS) entry which is preliminary data.</text>
</comment>
<comment type="function">
    <text evidence="1">Required for respiratory activity and maintenance and expression of the mitochondrial genome.</text>
</comment>
<dbReference type="OrthoDB" id="5578174at2759"/>
<feature type="compositionally biased region" description="Basic and acidic residues" evidence="4">
    <location>
        <begin position="165"/>
        <end position="180"/>
    </location>
</feature>
<feature type="compositionally biased region" description="Acidic residues" evidence="4">
    <location>
        <begin position="214"/>
        <end position="250"/>
    </location>
</feature>
<feature type="compositionally biased region" description="Low complexity" evidence="4">
    <location>
        <begin position="396"/>
        <end position="405"/>
    </location>
</feature>
<proteinExistence type="inferred from homology"/>
<feature type="compositionally biased region" description="Low complexity" evidence="4">
    <location>
        <begin position="116"/>
        <end position="140"/>
    </location>
</feature>
<evidence type="ECO:0000256" key="1">
    <source>
        <dbReference type="ARBA" id="ARBA00003548"/>
    </source>
</evidence>
<feature type="region of interest" description="Disordered" evidence="4">
    <location>
        <begin position="592"/>
        <end position="619"/>
    </location>
</feature>
<name>A0A9N8W9Y2_9GLOM</name>
<dbReference type="AlphaFoldDB" id="A0A9N8W9Y2"/>
<dbReference type="Proteomes" id="UP000789831">
    <property type="component" value="Unassembled WGS sequence"/>
</dbReference>
<evidence type="ECO:0000313" key="7">
    <source>
        <dbReference type="Proteomes" id="UP000789831"/>
    </source>
</evidence>
<dbReference type="GO" id="GO:0005634">
    <property type="term" value="C:nucleus"/>
    <property type="evidence" value="ECO:0007669"/>
    <property type="project" value="TreeGrafter"/>
</dbReference>
<dbReference type="PANTHER" id="PTHR13475:SF3">
    <property type="entry name" value="NEUGRIN"/>
    <property type="match status" value="1"/>
</dbReference>
<comment type="similarity">
    <text evidence="2">Belongs to the RRG9 family.</text>
</comment>
<gene>
    <name evidence="6" type="ORF">AGERDE_LOCUS2988</name>
</gene>
<evidence type="ECO:0000256" key="5">
    <source>
        <dbReference type="SAM" id="SignalP"/>
    </source>
</evidence>